<feature type="binding site" evidence="6">
    <location>
        <position position="90"/>
    </location>
    <ligand>
        <name>S-adenosyl-L-methionine</name>
        <dbReference type="ChEBI" id="CHEBI:59789"/>
    </ligand>
</feature>
<dbReference type="InterPro" id="IPR004033">
    <property type="entry name" value="UbiE/COQ5_MeTrFase"/>
</dbReference>
<keyword evidence="1 6" id="KW-0474">Menaquinone biosynthesis</keyword>
<comment type="function">
    <text evidence="6">Methyltransferase required for the conversion of demethylmenaquinol (DMKH2) to menaquinol (MKH2) and the conversion of 2-polyprenyl-6-methoxy-1,4-benzoquinol (DDMQH2) to 2-polyprenyl-3-methyl-6-methoxy-1,4-benzoquinol (DMQH2).</text>
</comment>
<keyword evidence="9" id="KW-1185">Reference proteome</keyword>
<sequence length="241" mass="26223">MTDPLSGSFGTETVSPEERRALIRRVFVEVAPRYDVMNDLMSFGIHRLWKRQFAALAAPKRGETVVDLAGGTGDVARLMAGSGARVVVVDPSTAMMCAGRRPDDALEFVAGEGERLPFGAGTIDCLTISFGIRNVTHLGEALTEIHRVLKPGGRFLCLEFSRPHAIIRPFYQAWSSTAIPALGAAIAGSPSAYRYLIESIRRFPDQPAFAHLIEQAGFAEVRWINLSFGIAAIHIATKRNA</sequence>
<reference evidence="9" key="3">
    <citation type="journal article" date="2016" name="Genome Announc.">
        <title>Revised genome sequence of the purple photosynthetic bacterium Blastochloris viridis.</title>
        <authorList>
            <person name="Liu L.N."/>
            <person name="Faulkner M."/>
            <person name="Liu X."/>
            <person name="Huang F."/>
            <person name="Darby A.C."/>
            <person name="Hall N."/>
        </authorList>
    </citation>
    <scope>NUCLEOTIDE SEQUENCE [LARGE SCALE GENOMIC DNA]</scope>
    <source>
        <strain evidence="9">ATCC 19567 / DSM 133 / F</strain>
    </source>
</reference>
<dbReference type="InterPro" id="IPR023576">
    <property type="entry name" value="UbiE/COQ5_MeTrFase_CS"/>
</dbReference>
<dbReference type="NCBIfam" id="TIGR01934">
    <property type="entry name" value="MenG_MenH_UbiE"/>
    <property type="match status" value="1"/>
</dbReference>
<keyword evidence="2 6" id="KW-0489">Methyltransferase</keyword>
<dbReference type="EC" id="2.1.1.201" evidence="6"/>
<comment type="similarity">
    <text evidence="6">Belongs to the class I-like SAM-binding methyltransferase superfamily. MenG/UbiE family.</text>
</comment>
<dbReference type="CDD" id="cd02440">
    <property type="entry name" value="AdoMet_MTases"/>
    <property type="match status" value="1"/>
</dbReference>
<dbReference type="Gene3D" id="3.40.50.150">
    <property type="entry name" value="Vaccinia Virus protein VP39"/>
    <property type="match status" value="1"/>
</dbReference>
<dbReference type="PANTHER" id="PTHR43591:SF24">
    <property type="entry name" value="2-METHOXY-6-POLYPRENYL-1,4-BENZOQUINOL METHYLASE, MITOCHONDRIAL"/>
    <property type="match status" value="1"/>
</dbReference>
<comment type="catalytic activity">
    <reaction evidence="6">
        <text>a 2-methoxy-6-(all-trans-polyprenyl)benzene-1,4-diol + S-adenosyl-L-methionine = a 5-methoxy-2-methyl-3-(all-trans-polyprenyl)benzene-1,4-diol + S-adenosyl-L-homocysteine + H(+)</text>
        <dbReference type="Rhea" id="RHEA:28286"/>
        <dbReference type="Rhea" id="RHEA-COMP:10858"/>
        <dbReference type="Rhea" id="RHEA-COMP:10859"/>
        <dbReference type="ChEBI" id="CHEBI:15378"/>
        <dbReference type="ChEBI" id="CHEBI:57856"/>
        <dbReference type="ChEBI" id="CHEBI:59789"/>
        <dbReference type="ChEBI" id="CHEBI:84166"/>
        <dbReference type="ChEBI" id="CHEBI:84167"/>
        <dbReference type="EC" id="2.1.1.201"/>
    </reaction>
</comment>
<keyword evidence="5 6" id="KW-0949">S-adenosyl-L-methionine</keyword>
<evidence type="ECO:0000313" key="9">
    <source>
        <dbReference type="Proteomes" id="UP000065734"/>
    </source>
</evidence>
<feature type="binding site" evidence="6">
    <location>
        <position position="72"/>
    </location>
    <ligand>
        <name>S-adenosyl-L-methionine</name>
        <dbReference type="ChEBI" id="CHEBI:59789"/>
    </ligand>
</feature>
<evidence type="ECO:0000256" key="4">
    <source>
        <dbReference type="ARBA" id="ARBA00022688"/>
    </source>
</evidence>
<dbReference type="Proteomes" id="UP000065734">
    <property type="component" value="Chromosome I"/>
</dbReference>
<protein>
    <recommendedName>
        <fullName evidence="6">Ubiquinone/menaquinone biosynthesis C-methyltransferase UbiE</fullName>
        <ecNumber evidence="6">2.1.1.163</ecNumber>
        <ecNumber evidence="6">2.1.1.201</ecNumber>
    </recommendedName>
    <alternativeName>
        <fullName evidence="6">2-methoxy-6-polyprenyl-1,4-benzoquinol methylase</fullName>
    </alternativeName>
    <alternativeName>
        <fullName evidence="6">Demethylmenaquinone methyltransferase</fullName>
    </alternativeName>
</protein>
<accession>A0A0H5BB89</accession>
<dbReference type="PATRIC" id="fig|1079.6.peg.573"/>
<evidence type="ECO:0000256" key="1">
    <source>
        <dbReference type="ARBA" id="ARBA00022428"/>
    </source>
</evidence>
<dbReference type="EMBL" id="LN907867">
    <property type="protein sequence ID" value="CUU41021.1"/>
    <property type="molecule type" value="Genomic_DNA"/>
</dbReference>
<comment type="pathway">
    <text evidence="6">Cofactor biosynthesis; ubiquinone biosynthesis.</text>
</comment>
<comment type="caution">
    <text evidence="6">Lacks conserved residue(s) required for the propagation of feature annotation.</text>
</comment>
<dbReference type="HAMAP" id="MF_01813">
    <property type="entry name" value="MenG_UbiE_methyltr"/>
    <property type="match status" value="1"/>
</dbReference>
<dbReference type="PROSITE" id="PS01184">
    <property type="entry name" value="UBIE_2"/>
    <property type="match status" value="1"/>
</dbReference>
<evidence type="ECO:0000256" key="6">
    <source>
        <dbReference type="HAMAP-Rule" id="MF_01813"/>
    </source>
</evidence>
<keyword evidence="4 6" id="KW-0831">Ubiquinone biosynthesis</keyword>
<dbReference type="STRING" id="1079.BVIR_562"/>
<reference evidence="8" key="2">
    <citation type="submission" date="2015-11" db="EMBL/GenBank/DDBJ databases">
        <authorList>
            <person name="Zhang Y."/>
            <person name="Guo Z."/>
        </authorList>
    </citation>
    <scope>NUCLEOTIDE SEQUENCE</scope>
    <source>
        <strain evidence="8">1</strain>
    </source>
</reference>
<reference evidence="7" key="1">
    <citation type="journal article" date="2015" name="Genome Announc.">
        <title>Complete Genome Sequence of the Bacteriochlorophyll b-Producing Photosynthetic Bacterium Blastochloris viridis.</title>
        <authorList>
            <person name="Tsukatani Y."/>
            <person name="Hirose Y."/>
            <person name="Harada J."/>
            <person name="Misawa N."/>
            <person name="Mori K."/>
            <person name="Inoue K."/>
            <person name="Tamiaki H."/>
        </authorList>
    </citation>
    <scope>NUCLEOTIDE SEQUENCE [LARGE SCALE GENOMIC DNA]</scope>
    <source>
        <strain evidence="7">DSM 133</strain>
    </source>
</reference>
<organism evidence="8 9">
    <name type="scientific">Blastochloris viridis</name>
    <name type="common">Rhodopseudomonas viridis</name>
    <dbReference type="NCBI Taxonomy" id="1079"/>
    <lineage>
        <taxon>Bacteria</taxon>
        <taxon>Pseudomonadati</taxon>
        <taxon>Pseudomonadota</taxon>
        <taxon>Alphaproteobacteria</taxon>
        <taxon>Hyphomicrobiales</taxon>
        <taxon>Blastochloridaceae</taxon>
        <taxon>Blastochloris</taxon>
    </lineage>
</organism>
<comment type="pathway">
    <text evidence="6">Quinol/quinone metabolism; menaquinone biosynthesis; menaquinol from 1,4-dihydroxy-2-naphthoate: step 2/2.</text>
</comment>
<keyword evidence="3 6" id="KW-0808">Transferase</keyword>
<dbReference type="Pfam" id="PF01209">
    <property type="entry name" value="Ubie_methyltran"/>
    <property type="match status" value="1"/>
</dbReference>
<dbReference type="PROSITE" id="PS01183">
    <property type="entry name" value="UBIE_1"/>
    <property type="match status" value="1"/>
</dbReference>
<dbReference type="PANTHER" id="PTHR43591">
    <property type="entry name" value="METHYLTRANSFERASE"/>
    <property type="match status" value="1"/>
</dbReference>
<dbReference type="RefSeq" id="WP_055038629.1">
    <property type="nucleotide sequence ID" value="NZ_AP014854.2"/>
</dbReference>
<dbReference type="UniPathway" id="UPA00232"/>
<dbReference type="UniPathway" id="UPA00079">
    <property type="reaction ID" value="UER00169"/>
</dbReference>
<evidence type="ECO:0000256" key="2">
    <source>
        <dbReference type="ARBA" id="ARBA00022603"/>
    </source>
</evidence>
<dbReference type="GO" id="GO:0043770">
    <property type="term" value="F:demethylmenaquinone methyltransferase activity"/>
    <property type="evidence" value="ECO:0007669"/>
    <property type="project" value="UniProtKB-UniRule"/>
</dbReference>
<dbReference type="EC" id="2.1.1.163" evidence="6"/>
<dbReference type="GO" id="GO:0009060">
    <property type="term" value="P:aerobic respiration"/>
    <property type="evidence" value="ECO:0007669"/>
    <property type="project" value="UniProtKB-UniRule"/>
</dbReference>
<name>A0A0H5BB89_BLAVI</name>
<dbReference type="EMBL" id="AP014854">
    <property type="protein sequence ID" value="BAR98369.1"/>
    <property type="molecule type" value="Genomic_DNA"/>
</dbReference>
<feature type="binding site" evidence="6">
    <location>
        <position position="129"/>
    </location>
    <ligand>
        <name>S-adenosyl-L-methionine</name>
        <dbReference type="ChEBI" id="CHEBI:59789"/>
    </ligand>
</feature>
<evidence type="ECO:0000256" key="3">
    <source>
        <dbReference type="ARBA" id="ARBA00022679"/>
    </source>
</evidence>
<gene>
    <name evidence="8" type="primary">ubiE_1</name>
    <name evidence="6" type="synonym">ubiE</name>
    <name evidence="7" type="ORF">BV133_776</name>
    <name evidence="8" type="ORF">BVIRIDIS_00060</name>
</gene>
<dbReference type="AlphaFoldDB" id="A0A0H5BB89"/>
<evidence type="ECO:0000313" key="8">
    <source>
        <dbReference type="EMBL" id="CUU41021.1"/>
    </source>
</evidence>
<dbReference type="SUPFAM" id="SSF53335">
    <property type="entry name" value="S-adenosyl-L-methionine-dependent methyltransferases"/>
    <property type="match status" value="1"/>
</dbReference>
<keyword evidence="8" id="KW-0830">Ubiquinone</keyword>
<proteinExistence type="inferred from homology"/>
<dbReference type="OrthoDB" id="9808140at2"/>
<dbReference type="GO" id="GO:0008425">
    <property type="term" value="F:2-methoxy-6-polyprenyl-1,4-benzoquinol methyltransferase activity"/>
    <property type="evidence" value="ECO:0007669"/>
    <property type="project" value="UniProtKB-UniRule"/>
</dbReference>
<dbReference type="KEGG" id="bvr:BVIR_562"/>
<dbReference type="PROSITE" id="PS51608">
    <property type="entry name" value="SAM_MT_UBIE"/>
    <property type="match status" value="1"/>
</dbReference>
<dbReference type="InterPro" id="IPR029063">
    <property type="entry name" value="SAM-dependent_MTases_sf"/>
</dbReference>
<evidence type="ECO:0000313" key="7">
    <source>
        <dbReference type="EMBL" id="BAR98369.1"/>
    </source>
</evidence>
<dbReference type="GO" id="GO:0032259">
    <property type="term" value="P:methylation"/>
    <property type="evidence" value="ECO:0007669"/>
    <property type="project" value="UniProtKB-KW"/>
</dbReference>
<dbReference type="GO" id="GO:0009234">
    <property type="term" value="P:menaquinone biosynthetic process"/>
    <property type="evidence" value="ECO:0007669"/>
    <property type="project" value="UniProtKB-UniRule"/>
</dbReference>
<evidence type="ECO:0000256" key="5">
    <source>
        <dbReference type="ARBA" id="ARBA00022691"/>
    </source>
</evidence>
<comment type="catalytic activity">
    <reaction evidence="6">
        <text>a 2-demethylmenaquinol + S-adenosyl-L-methionine = a menaquinol + S-adenosyl-L-homocysteine + H(+)</text>
        <dbReference type="Rhea" id="RHEA:42640"/>
        <dbReference type="Rhea" id="RHEA-COMP:9539"/>
        <dbReference type="Rhea" id="RHEA-COMP:9563"/>
        <dbReference type="ChEBI" id="CHEBI:15378"/>
        <dbReference type="ChEBI" id="CHEBI:18151"/>
        <dbReference type="ChEBI" id="CHEBI:55437"/>
        <dbReference type="ChEBI" id="CHEBI:57856"/>
        <dbReference type="ChEBI" id="CHEBI:59789"/>
        <dbReference type="EC" id="2.1.1.163"/>
    </reaction>
</comment>